<dbReference type="Pfam" id="PF01135">
    <property type="entry name" value="PCMT"/>
    <property type="match status" value="1"/>
</dbReference>
<organism evidence="8 9">
    <name type="scientific">Falcunculus frontatus</name>
    <name type="common">Eastern shriketit</name>
    <dbReference type="NCBI Taxonomy" id="254539"/>
    <lineage>
        <taxon>Eukaryota</taxon>
        <taxon>Metazoa</taxon>
        <taxon>Chordata</taxon>
        <taxon>Craniata</taxon>
        <taxon>Vertebrata</taxon>
        <taxon>Euteleostomi</taxon>
        <taxon>Archelosauria</taxon>
        <taxon>Archosauria</taxon>
        <taxon>Dinosauria</taxon>
        <taxon>Saurischia</taxon>
        <taxon>Theropoda</taxon>
        <taxon>Coelurosauria</taxon>
        <taxon>Aves</taxon>
        <taxon>Neognathae</taxon>
        <taxon>Neoaves</taxon>
        <taxon>Telluraves</taxon>
        <taxon>Australaves</taxon>
        <taxon>Passeriformes</taxon>
        <taxon>Corvoidea</taxon>
        <taxon>Pachycephalidae</taxon>
        <taxon>Falcunculus</taxon>
    </lineage>
</organism>
<dbReference type="GO" id="GO:0032259">
    <property type="term" value="P:methylation"/>
    <property type="evidence" value="ECO:0007669"/>
    <property type="project" value="UniProtKB-KW"/>
</dbReference>
<dbReference type="GO" id="GO:0005737">
    <property type="term" value="C:cytoplasm"/>
    <property type="evidence" value="ECO:0007669"/>
    <property type="project" value="UniProtKB-SubCell"/>
</dbReference>
<sequence>DFCPENSYQDYPQPIGYNATISAPHMHAMALELLKDHLRDGSTVLDIGSGSGYLTTCMALMASILDDKKGKVVGIDHIKGLVDLSISNISKHHRDLLMDGRITMV</sequence>
<protein>
    <recommendedName>
        <fullName evidence="3">protein-L-isoaspartate(D-aspartate) O-methyltransferase</fullName>
        <ecNumber evidence="3">2.1.1.77</ecNumber>
    </recommendedName>
</protein>
<dbReference type="Proteomes" id="UP000534626">
    <property type="component" value="Unassembled WGS sequence"/>
</dbReference>
<keyword evidence="5 8" id="KW-0489">Methyltransferase</keyword>
<dbReference type="Gene3D" id="3.40.50.150">
    <property type="entry name" value="Vaccinia Virus protein VP39"/>
    <property type="match status" value="1"/>
</dbReference>
<dbReference type="InterPro" id="IPR029063">
    <property type="entry name" value="SAM-dependent_MTases_sf"/>
</dbReference>
<dbReference type="InterPro" id="IPR000682">
    <property type="entry name" value="PCMT"/>
</dbReference>
<evidence type="ECO:0000256" key="1">
    <source>
        <dbReference type="ARBA" id="ARBA00004496"/>
    </source>
</evidence>
<dbReference type="AlphaFoldDB" id="A0A7K6L0L0"/>
<evidence type="ECO:0000256" key="6">
    <source>
        <dbReference type="ARBA" id="ARBA00022679"/>
    </source>
</evidence>
<evidence type="ECO:0000256" key="5">
    <source>
        <dbReference type="ARBA" id="ARBA00022603"/>
    </source>
</evidence>
<name>A0A7K6L0L0_9CORV</name>
<evidence type="ECO:0000256" key="4">
    <source>
        <dbReference type="ARBA" id="ARBA00022490"/>
    </source>
</evidence>
<feature type="non-terminal residue" evidence="8">
    <location>
        <position position="105"/>
    </location>
</feature>
<comment type="subcellular location">
    <subcellularLocation>
        <location evidence="1">Cytoplasm</location>
    </subcellularLocation>
</comment>
<dbReference type="PANTHER" id="PTHR11579:SF0">
    <property type="entry name" value="PROTEIN-L-ISOASPARTATE(D-ASPARTATE) O-METHYLTRANSFERASE"/>
    <property type="match status" value="1"/>
</dbReference>
<evidence type="ECO:0000313" key="9">
    <source>
        <dbReference type="Proteomes" id="UP000534626"/>
    </source>
</evidence>
<accession>A0A7K6L0L0</accession>
<evidence type="ECO:0000256" key="3">
    <source>
        <dbReference type="ARBA" id="ARBA00011890"/>
    </source>
</evidence>
<dbReference type="EC" id="2.1.1.77" evidence="3"/>
<comment type="similarity">
    <text evidence="2">Belongs to the methyltransferase superfamily. L-isoaspartyl/D-aspartyl protein methyltransferase family.</text>
</comment>
<reference evidence="8 9" key="1">
    <citation type="submission" date="2019-09" db="EMBL/GenBank/DDBJ databases">
        <title>Bird 10,000 Genomes (B10K) Project - Family phase.</title>
        <authorList>
            <person name="Zhang G."/>
        </authorList>
    </citation>
    <scope>NUCLEOTIDE SEQUENCE [LARGE SCALE GENOMIC DNA]</scope>
    <source>
        <strain evidence="8">B10K-DU-029-77</strain>
    </source>
</reference>
<comment type="caution">
    <text evidence="8">The sequence shown here is derived from an EMBL/GenBank/DDBJ whole genome shotgun (WGS) entry which is preliminary data.</text>
</comment>
<proteinExistence type="inferred from homology"/>
<evidence type="ECO:0000256" key="7">
    <source>
        <dbReference type="ARBA" id="ARBA00022691"/>
    </source>
</evidence>
<dbReference type="SUPFAM" id="SSF53335">
    <property type="entry name" value="S-adenosyl-L-methionine-dependent methyltransferases"/>
    <property type="match status" value="1"/>
</dbReference>
<dbReference type="EMBL" id="VZRV01002838">
    <property type="protein sequence ID" value="NWW18381.1"/>
    <property type="molecule type" value="Genomic_DNA"/>
</dbReference>
<dbReference type="GO" id="GO:0004719">
    <property type="term" value="F:protein-L-isoaspartate (D-aspartate) O-methyltransferase activity"/>
    <property type="evidence" value="ECO:0007669"/>
    <property type="project" value="UniProtKB-EC"/>
</dbReference>
<gene>
    <name evidence="8" type="primary">Pcm1_0</name>
    <name evidence="8" type="ORF">FALFRO_R10482</name>
</gene>
<keyword evidence="6 8" id="KW-0808">Transferase</keyword>
<keyword evidence="9" id="KW-1185">Reference proteome</keyword>
<dbReference type="PANTHER" id="PTHR11579">
    <property type="entry name" value="PROTEIN-L-ISOASPARTATE O-METHYLTRANSFERASE"/>
    <property type="match status" value="1"/>
</dbReference>
<feature type="non-terminal residue" evidence="8">
    <location>
        <position position="1"/>
    </location>
</feature>
<evidence type="ECO:0000256" key="2">
    <source>
        <dbReference type="ARBA" id="ARBA00005369"/>
    </source>
</evidence>
<dbReference type="OrthoDB" id="73890at2759"/>
<evidence type="ECO:0000313" key="8">
    <source>
        <dbReference type="EMBL" id="NWW18381.1"/>
    </source>
</evidence>
<keyword evidence="4" id="KW-0963">Cytoplasm</keyword>
<keyword evidence="7" id="KW-0949">S-adenosyl-L-methionine</keyword>